<accession>A0ABQ9FB43</accession>
<dbReference type="PANTHER" id="PTHR24238:SF47">
    <property type="entry name" value="ECDYSTEROIDS_DOPAMINE RECEPTOR-RELATED"/>
    <property type="match status" value="1"/>
</dbReference>
<evidence type="ECO:0000256" key="7">
    <source>
        <dbReference type="ARBA" id="ARBA00023224"/>
    </source>
</evidence>
<keyword evidence="6 8" id="KW-0675">Receptor</keyword>
<dbReference type="EMBL" id="JARBDR010000337">
    <property type="protein sequence ID" value="KAJ8314564.1"/>
    <property type="molecule type" value="Genomic_DNA"/>
</dbReference>
<dbReference type="PROSITE" id="PS00237">
    <property type="entry name" value="G_PROTEIN_RECEP_F1_1"/>
    <property type="match status" value="1"/>
</dbReference>
<comment type="caution">
    <text evidence="11">The sequence shown here is derived from an EMBL/GenBank/DDBJ whole genome shotgun (WGS) entry which is preliminary data.</text>
</comment>
<evidence type="ECO:0000256" key="4">
    <source>
        <dbReference type="ARBA" id="ARBA00023040"/>
    </source>
</evidence>
<sequence>MFKMNGSSEMKNYPWLNDFHWDNNTTIYDINDAFVLWNLGGIILISTLIPIGFFGNSLVFWIYSKKFRVSSYRTYVLCLAAIDMLSTVICMPYLLIHIRYPTIFPSGDFCKIGALITVYVNFACGFTLIIIAIHRYRKVCRRQHKQITDKQAKINCVIAQLVSLFFAIPAPIIYGDSTIQIGINNLNGTYCSTDDRVKGYNIHGPYYILLNVVVICSTVVLAVLYFFVIKEVRSKTIARTSESEEHHQQVVSKTTLTLFLVTCVYCVTYLPHCLLRAVEHSTVLQYNKLSFSAGFAFNTFIWSFFINNVTNPFVYAYADRRFRKQTQKIFLRLCCKGKEADWELKTSTTYSKSST</sequence>
<protein>
    <recommendedName>
        <fullName evidence="10">G-protein coupled receptors family 1 profile domain-containing protein</fullName>
    </recommendedName>
</protein>
<dbReference type="SUPFAM" id="SSF81321">
    <property type="entry name" value="Family A G protein-coupled receptor-like"/>
    <property type="match status" value="1"/>
</dbReference>
<evidence type="ECO:0000256" key="1">
    <source>
        <dbReference type="ARBA" id="ARBA00004141"/>
    </source>
</evidence>
<feature type="transmembrane region" description="Helical" evidence="9">
    <location>
        <begin position="34"/>
        <end position="63"/>
    </location>
</feature>
<reference evidence="11 12" key="1">
    <citation type="submission" date="2022-12" db="EMBL/GenBank/DDBJ databases">
        <title>Chromosome-level genome of Tegillarca granosa.</title>
        <authorList>
            <person name="Kim J."/>
        </authorList>
    </citation>
    <scope>NUCLEOTIDE SEQUENCE [LARGE SCALE GENOMIC DNA]</scope>
    <source>
        <strain evidence="11">Teg-2019</strain>
        <tissue evidence="11">Adductor muscle</tissue>
    </source>
</reference>
<gene>
    <name evidence="11" type="ORF">KUTeg_006714</name>
</gene>
<feature type="transmembrane region" description="Helical" evidence="9">
    <location>
        <begin position="250"/>
        <end position="271"/>
    </location>
</feature>
<evidence type="ECO:0000256" key="8">
    <source>
        <dbReference type="RuleBase" id="RU000688"/>
    </source>
</evidence>
<feature type="transmembrane region" description="Helical" evidence="9">
    <location>
        <begin position="112"/>
        <end position="133"/>
    </location>
</feature>
<evidence type="ECO:0000256" key="3">
    <source>
        <dbReference type="ARBA" id="ARBA00022989"/>
    </source>
</evidence>
<feature type="domain" description="G-protein coupled receptors family 1 profile" evidence="10">
    <location>
        <begin position="55"/>
        <end position="315"/>
    </location>
</feature>
<evidence type="ECO:0000256" key="9">
    <source>
        <dbReference type="SAM" id="Phobius"/>
    </source>
</evidence>
<keyword evidence="7 8" id="KW-0807">Transducer</keyword>
<keyword evidence="2 8" id="KW-0812">Transmembrane</keyword>
<evidence type="ECO:0000259" key="10">
    <source>
        <dbReference type="PROSITE" id="PS50262"/>
    </source>
</evidence>
<feature type="transmembrane region" description="Helical" evidence="9">
    <location>
        <begin position="291"/>
        <end position="318"/>
    </location>
</feature>
<dbReference type="PRINTS" id="PR00237">
    <property type="entry name" value="GPCRRHODOPSN"/>
</dbReference>
<keyword evidence="4 8" id="KW-0297">G-protein coupled receptor</keyword>
<dbReference type="Proteomes" id="UP001217089">
    <property type="component" value="Unassembled WGS sequence"/>
</dbReference>
<evidence type="ECO:0000313" key="11">
    <source>
        <dbReference type="EMBL" id="KAJ8314564.1"/>
    </source>
</evidence>
<proteinExistence type="inferred from homology"/>
<evidence type="ECO:0000256" key="2">
    <source>
        <dbReference type="ARBA" id="ARBA00022692"/>
    </source>
</evidence>
<organism evidence="11 12">
    <name type="scientific">Tegillarca granosa</name>
    <name type="common">Malaysian cockle</name>
    <name type="synonym">Anadara granosa</name>
    <dbReference type="NCBI Taxonomy" id="220873"/>
    <lineage>
        <taxon>Eukaryota</taxon>
        <taxon>Metazoa</taxon>
        <taxon>Spiralia</taxon>
        <taxon>Lophotrochozoa</taxon>
        <taxon>Mollusca</taxon>
        <taxon>Bivalvia</taxon>
        <taxon>Autobranchia</taxon>
        <taxon>Pteriomorphia</taxon>
        <taxon>Arcoida</taxon>
        <taxon>Arcoidea</taxon>
        <taxon>Arcidae</taxon>
        <taxon>Tegillarca</taxon>
    </lineage>
</organism>
<dbReference type="PANTHER" id="PTHR24238">
    <property type="entry name" value="G-PROTEIN COUPLED RECEPTOR"/>
    <property type="match status" value="1"/>
</dbReference>
<dbReference type="PROSITE" id="PS50262">
    <property type="entry name" value="G_PROTEIN_RECEP_F1_2"/>
    <property type="match status" value="1"/>
</dbReference>
<evidence type="ECO:0000256" key="6">
    <source>
        <dbReference type="ARBA" id="ARBA00023170"/>
    </source>
</evidence>
<keyword evidence="5 9" id="KW-0472">Membrane</keyword>
<comment type="similarity">
    <text evidence="8">Belongs to the G-protein coupled receptor 1 family.</text>
</comment>
<dbReference type="Gene3D" id="1.20.1070.10">
    <property type="entry name" value="Rhodopsin 7-helix transmembrane proteins"/>
    <property type="match status" value="1"/>
</dbReference>
<feature type="transmembrane region" description="Helical" evidence="9">
    <location>
        <begin position="154"/>
        <end position="174"/>
    </location>
</feature>
<dbReference type="InterPro" id="IPR017452">
    <property type="entry name" value="GPCR_Rhodpsn_7TM"/>
</dbReference>
<name>A0ABQ9FB43_TEGGR</name>
<keyword evidence="12" id="KW-1185">Reference proteome</keyword>
<evidence type="ECO:0000313" key="12">
    <source>
        <dbReference type="Proteomes" id="UP001217089"/>
    </source>
</evidence>
<dbReference type="CDD" id="cd00637">
    <property type="entry name" value="7tm_classA_rhodopsin-like"/>
    <property type="match status" value="1"/>
</dbReference>
<keyword evidence="3 9" id="KW-1133">Transmembrane helix</keyword>
<dbReference type="InterPro" id="IPR000276">
    <property type="entry name" value="GPCR_Rhodpsn"/>
</dbReference>
<feature type="transmembrane region" description="Helical" evidence="9">
    <location>
        <begin position="206"/>
        <end position="229"/>
    </location>
</feature>
<feature type="transmembrane region" description="Helical" evidence="9">
    <location>
        <begin position="75"/>
        <end position="100"/>
    </location>
</feature>
<evidence type="ECO:0000256" key="5">
    <source>
        <dbReference type="ARBA" id="ARBA00023136"/>
    </source>
</evidence>
<comment type="subcellular location">
    <subcellularLocation>
        <location evidence="1">Membrane</location>
        <topology evidence="1">Multi-pass membrane protein</topology>
    </subcellularLocation>
</comment>
<dbReference type="Pfam" id="PF00001">
    <property type="entry name" value="7tm_1"/>
    <property type="match status" value="1"/>
</dbReference>